<dbReference type="GO" id="GO:0045892">
    <property type="term" value="P:negative regulation of DNA-templated transcription"/>
    <property type="evidence" value="ECO:0007669"/>
    <property type="project" value="InterPro"/>
</dbReference>
<dbReference type="Proteomes" id="UP000502996">
    <property type="component" value="Chromosome"/>
</dbReference>
<dbReference type="InterPro" id="IPR009057">
    <property type="entry name" value="Homeodomain-like_sf"/>
</dbReference>
<dbReference type="SUPFAM" id="SSF48498">
    <property type="entry name" value="Tetracyclin repressor-like, C-terminal domain"/>
    <property type="match status" value="1"/>
</dbReference>
<evidence type="ECO:0000256" key="3">
    <source>
        <dbReference type="ARBA" id="ARBA00023163"/>
    </source>
</evidence>
<feature type="region of interest" description="Disordered" evidence="5">
    <location>
        <begin position="181"/>
        <end position="264"/>
    </location>
</feature>
<sequence>MSTDRERTWQAGPVRVRVTLPPGKQPEPRKAPLTLDRIVDAAMALMKRDGYDRVSMRSLARELDTGPASLYAHVANKDELDQHVVDRISRLLDVPEPDPERWQEQLKQVMRDMRRLYREHPGSARAAMGMIPSMDGGLRAADAMMAIALAGGITPQAAAWFCDICAAFVGAVAYEETVWTTRENSTPAGEGDRPRGRRRAAPGLRGGDGRPVPGPGEIRRGADRGQRGRAVRLRRGDARQRPGGRFGELPLNTPAIRGPGGGRR</sequence>
<dbReference type="Pfam" id="PF00440">
    <property type="entry name" value="TetR_N"/>
    <property type="match status" value="1"/>
</dbReference>
<dbReference type="SUPFAM" id="SSF46689">
    <property type="entry name" value="Homeodomain-like"/>
    <property type="match status" value="1"/>
</dbReference>
<dbReference type="GO" id="GO:0000976">
    <property type="term" value="F:transcription cis-regulatory region binding"/>
    <property type="evidence" value="ECO:0007669"/>
    <property type="project" value="TreeGrafter"/>
</dbReference>
<dbReference type="EMBL" id="CP049257">
    <property type="protein sequence ID" value="QIG42334.1"/>
    <property type="molecule type" value="Genomic_DNA"/>
</dbReference>
<keyword evidence="1" id="KW-0805">Transcription regulation</keyword>
<dbReference type="AlphaFoldDB" id="A0A6G6WAT1"/>
<feature type="DNA-binding region" description="H-T-H motif" evidence="4">
    <location>
        <begin position="55"/>
        <end position="74"/>
    </location>
</feature>
<gene>
    <name evidence="7" type="ORF">G5V58_05735</name>
</gene>
<evidence type="ECO:0000259" key="6">
    <source>
        <dbReference type="PROSITE" id="PS50977"/>
    </source>
</evidence>
<dbReference type="PANTHER" id="PTHR30055">
    <property type="entry name" value="HTH-TYPE TRANSCRIPTIONAL REGULATOR RUTR"/>
    <property type="match status" value="1"/>
</dbReference>
<dbReference type="InterPro" id="IPR036271">
    <property type="entry name" value="Tet_transcr_reg_TetR-rel_C_sf"/>
</dbReference>
<accession>A0A6G6WAT1</accession>
<dbReference type="KEGG" id="nano:G5V58_05735"/>
<proteinExistence type="predicted"/>
<dbReference type="Pfam" id="PF02909">
    <property type="entry name" value="TetR_C_1"/>
    <property type="match status" value="1"/>
</dbReference>
<dbReference type="Gene3D" id="1.10.357.10">
    <property type="entry name" value="Tetracycline Repressor, domain 2"/>
    <property type="match status" value="1"/>
</dbReference>
<organism evidence="7 8">
    <name type="scientific">Nocardioides anomalus</name>
    <dbReference type="NCBI Taxonomy" id="2712223"/>
    <lineage>
        <taxon>Bacteria</taxon>
        <taxon>Bacillati</taxon>
        <taxon>Actinomycetota</taxon>
        <taxon>Actinomycetes</taxon>
        <taxon>Propionibacteriales</taxon>
        <taxon>Nocardioidaceae</taxon>
        <taxon>Nocardioides</taxon>
    </lineage>
</organism>
<evidence type="ECO:0000256" key="1">
    <source>
        <dbReference type="ARBA" id="ARBA00023015"/>
    </source>
</evidence>
<dbReference type="GO" id="GO:0003700">
    <property type="term" value="F:DNA-binding transcription factor activity"/>
    <property type="evidence" value="ECO:0007669"/>
    <property type="project" value="TreeGrafter"/>
</dbReference>
<dbReference type="PROSITE" id="PS50977">
    <property type="entry name" value="HTH_TETR_2"/>
    <property type="match status" value="1"/>
</dbReference>
<keyword evidence="2 4" id="KW-0238">DNA-binding</keyword>
<evidence type="ECO:0000313" key="7">
    <source>
        <dbReference type="EMBL" id="QIG42334.1"/>
    </source>
</evidence>
<keyword evidence="3" id="KW-0804">Transcription</keyword>
<evidence type="ECO:0000256" key="4">
    <source>
        <dbReference type="PROSITE-ProRule" id="PRU00335"/>
    </source>
</evidence>
<dbReference type="PANTHER" id="PTHR30055:SF151">
    <property type="entry name" value="TRANSCRIPTIONAL REGULATORY PROTEIN"/>
    <property type="match status" value="1"/>
</dbReference>
<dbReference type="InterPro" id="IPR004111">
    <property type="entry name" value="Repressor_TetR_C"/>
</dbReference>
<dbReference type="InterPro" id="IPR050109">
    <property type="entry name" value="HTH-type_TetR-like_transc_reg"/>
</dbReference>
<evidence type="ECO:0000313" key="8">
    <source>
        <dbReference type="Proteomes" id="UP000502996"/>
    </source>
</evidence>
<keyword evidence="8" id="KW-1185">Reference proteome</keyword>
<evidence type="ECO:0000256" key="5">
    <source>
        <dbReference type="SAM" id="MobiDB-lite"/>
    </source>
</evidence>
<dbReference type="InterPro" id="IPR001647">
    <property type="entry name" value="HTH_TetR"/>
</dbReference>
<evidence type="ECO:0000256" key="2">
    <source>
        <dbReference type="ARBA" id="ARBA00023125"/>
    </source>
</evidence>
<feature type="compositionally biased region" description="Basic and acidic residues" evidence="5">
    <location>
        <begin position="217"/>
        <end position="226"/>
    </location>
</feature>
<protein>
    <submittedName>
        <fullName evidence="7">TetR/AcrR family transcriptional regulator</fullName>
    </submittedName>
</protein>
<name>A0A6G6WAT1_9ACTN</name>
<feature type="domain" description="HTH tetR-type" evidence="6">
    <location>
        <begin position="32"/>
        <end position="92"/>
    </location>
</feature>
<reference evidence="7 8" key="1">
    <citation type="submission" date="2020-02" db="EMBL/GenBank/DDBJ databases">
        <title>Full genome sequence of Nocardioides sp. R-3366.</title>
        <authorList>
            <person name="Im W.-T."/>
        </authorList>
    </citation>
    <scope>NUCLEOTIDE SEQUENCE [LARGE SCALE GENOMIC DNA]</scope>
    <source>
        <strain evidence="7 8">R-3366</strain>
    </source>
</reference>